<name>A0AAU9M0S4_9ASTR</name>
<sequence>MPQRPTRGNNQPPTPPEINLVAFQAAVSTAVTVALAQIHNGNNGGGNGQGAGMFEICGCPDEVKVKFATCTFVDQALTWWNGHVEAMTLPVANAMPWT</sequence>
<protein>
    <recommendedName>
        <fullName evidence="3">Reverse transcriptase domain-containing protein</fullName>
    </recommendedName>
</protein>
<organism evidence="1 2">
    <name type="scientific">Lactuca virosa</name>
    <dbReference type="NCBI Taxonomy" id="75947"/>
    <lineage>
        <taxon>Eukaryota</taxon>
        <taxon>Viridiplantae</taxon>
        <taxon>Streptophyta</taxon>
        <taxon>Embryophyta</taxon>
        <taxon>Tracheophyta</taxon>
        <taxon>Spermatophyta</taxon>
        <taxon>Magnoliopsida</taxon>
        <taxon>eudicotyledons</taxon>
        <taxon>Gunneridae</taxon>
        <taxon>Pentapetalae</taxon>
        <taxon>asterids</taxon>
        <taxon>campanulids</taxon>
        <taxon>Asterales</taxon>
        <taxon>Asteraceae</taxon>
        <taxon>Cichorioideae</taxon>
        <taxon>Cichorieae</taxon>
        <taxon>Lactucinae</taxon>
        <taxon>Lactuca</taxon>
    </lineage>
</organism>
<evidence type="ECO:0000313" key="2">
    <source>
        <dbReference type="Proteomes" id="UP001157418"/>
    </source>
</evidence>
<dbReference type="Proteomes" id="UP001157418">
    <property type="component" value="Unassembled WGS sequence"/>
</dbReference>
<comment type="caution">
    <text evidence="1">The sequence shown here is derived from an EMBL/GenBank/DDBJ whole genome shotgun (WGS) entry which is preliminary data.</text>
</comment>
<evidence type="ECO:0000313" key="1">
    <source>
        <dbReference type="EMBL" id="CAH1414553.1"/>
    </source>
</evidence>
<gene>
    <name evidence="1" type="ORF">LVIROSA_LOCUS2464</name>
</gene>
<proteinExistence type="predicted"/>
<reference evidence="1 2" key="1">
    <citation type="submission" date="2022-01" db="EMBL/GenBank/DDBJ databases">
        <authorList>
            <person name="Xiong W."/>
            <person name="Schranz E."/>
        </authorList>
    </citation>
    <scope>NUCLEOTIDE SEQUENCE [LARGE SCALE GENOMIC DNA]</scope>
</reference>
<keyword evidence="2" id="KW-1185">Reference proteome</keyword>
<evidence type="ECO:0008006" key="3">
    <source>
        <dbReference type="Google" id="ProtNLM"/>
    </source>
</evidence>
<accession>A0AAU9M0S4</accession>
<dbReference type="EMBL" id="CAKMRJ010000001">
    <property type="protein sequence ID" value="CAH1414553.1"/>
    <property type="molecule type" value="Genomic_DNA"/>
</dbReference>
<dbReference type="AlphaFoldDB" id="A0AAU9M0S4"/>